<dbReference type="Proteomes" id="UP000622687">
    <property type="component" value="Unassembled WGS sequence"/>
</dbReference>
<evidence type="ECO:0000259" key="2">
    <source>
        <dbReference type="Pfam" id="PF04536"/>
    </source>
</evidence>
<organism evidence="3 4">
    <name type="scientific">Clostridium aciditolerans</name>
    <dbReference type="NCBI Taxonomy" id="339861"/>
    <lineage>
        <taxon>Bacteria</taxon>
        <taxon>Bacillati</taxon>
        <taxon>Bacillota</taxon>
        <taxon>Clostridia</taxon>
        <taxon>Eubacteriales</taxon>
        <taxon>Clostridiaceae</taxon>
        <taxon>Clostridium</taxon>
    </lineage>
</organism>
<dbReference type="PANTHER" id="PTHR30373:SF2">
    <property type="entry name" value="UPF0603 PROTEIN YGCG"/>
    <property type="match status" value="1"/>
</dbReference>
<dbReference type="RefSeq" id="WP_211141893.1">
    <property type="nucleotide sequence ID" value="NZ_JAEEGB010000006.1"/>
</dbReference>
<dbReference type="InterPro" id="IPR007621">
    <property type="entry name" value="TPM_dom"/>
</dbReference>
<dbReference type="EMBL" id="JAEEGB010000006">
    <property type="protein sequence ID" value="MBI6872391.1"/>
    <property type="molecule type" value="Genomic_DNA"/>
</dbReference>
<dbReference type="PANTHER" id="PTHR30373">
    <property type="entry name" value="UPF0603 PROTEIN YGCG"/>
    <property type="match status" value="1"/>
</dbReference>
<keyword evidence="4" id="KW-1185">Reference proteome</keyword>
<dbReference type="Pfam" id="PF04536">
    <property type="entry name" value="TPM_phosphatase"/>
    <property type="match status" value="1"/>
</dbReference>
<evidence type="ECO:0000313" key="4">
    <source>
        <dbReference type="Proteomes" id="UP000622687"/>
    </source>
</evidence>
<dbReference type="Gene3D" id="3.10.310.50">
    <property type="match status" value="1"/>
</dbReference>
<keyword evidence="1" id="KW-0472">Membrane</keyword>
<feature type="domain" description="TPM" evidence="2">
    <location>
        <begin position="38"/>
        <end position="151"/>
    </location>
</feature>
<protein>
    <submittedName>
        <fullName evidence="3">TPM domain-containing protein</fullName>
    </submittedName>
</protein>
<gene>
    <name evidence="3" type="ORF">I6U51_06670</name>
</gene>
<name>A0A934HQ43_9CLOT</name>
<evidence type="ECO:0000256" key="1">
    <source>
        <dbReference type="SAM" id="Phobius"/>
    </source>
</evidence>
<sequence length="198" mass="22999">MIRRVLSILFFFIPILLLSETSAYAKSTVDKPWFHTYVADYENILSSDTSKKLESDLDKLKDNTNVAVYVITIDKLEDMSIDKYCKELISNWKIEGKYVILLTSTKEKQYILFSSKDLQPYISMSTIKDFPTYFNEKKYSEGVLYASNSITSTITSHSDKIHPSNNYKYIWLVVLATIIVYYVKKSRLKLKTSSQETL</sequence>
<proteinExistence type="predicted"/>
<dbReference type="AlphaFoldDB" id="A0A934HQ43"/>
<comment type="caution">
    <text evidence="3">The sequence shown here is derived from an EMBL/GenBank/DDBJ whole genome shotgun (WGS) entry which is preliminary data.</text>
</comment>
<reference evidence="3" key="1">
    <citation type="submission" date="2020-12" db="EMBL/GenBank/DDBJ databases">
        <title>Clostridium thailandense sp. nov., a novel acetogenic bacterium isolated from peat land soil in Thailand.</title>
        <authorList>
            <person name="Chaikitkaew S."/>
            <person name="Birkeland N.K."/>
        </authorList>
    </citation>
    <scope>NUCLEOTIDE SEQUENCE</scope>
    <source>
        <strain evidence="3">DSM 17425</strain>
    </source>
</reference>
<accession>A0A934HQ43</accession>
<feature type="transmembrane region" description="Helical" evidence="1">
    <location>
        <begin position="166"/>
        <end position="183"/>
    </location>
</feature>
<keyword evidence="1" id="KW-1133">Transmembrane helix</keyword>
<evidence type="ECO:0000313" key="3">
    <source>
        <dbReference type="EMBL" id="MBI6872391.1"/>
    </source>
</evidence>
<keyword evidence="1" id="KW-0812">Transmembrane</keyword>